<dbReference type="Pfam" id="PF03706">
    <property type="entry name" value="LPG_synthase_TM"/>
    <property type="match status" value="1"/>
</dbReference>
<evidence type="ECO:0000256" key="4">
    <source>
        <dbReference type="ARBA" id="ARBA00022989"/>
    </source>
</evidence>
<evidence type="ECO:0000256" key="6">
    <source>
        <dbReference type="SAM" id="Phobius"/>
    </source>
</evidence>
<dbReference type="PANTHER" id="PTHR39087">
    <property type="entry name" value="UPF0104 MEMBRANE PROTEIN MJ1595"/>
    <property type="match status" value="1"/>
</dbReference>
<dbReference type="GO" id="GO:0005886">
    <property type="term" value="C:plasma membrane"/>
    <property type="evidence" value="ECO:0007669"/>
    <property type="project" value="UniProtKB-SubCell"/>
</dbReference>
<evidence type="ECO:0000256" key="5">
    <source>
        <dbReference type="ARBA" id="ARBA00023136"/>
    </source>
</evidence>
<evidence type="ECO:0000256" key="1">
    <source>
        <dbReference type="ARBA" id="ARBA00004651"/>
    </source>
</evidence>
<feature type="transmembrane region" description="Helical" evidence="6">
    <location>
        <begin position="48"/>
        <end position="67"/>
    </location>
</feature>
<organism evidence="7 8">
    <name type="scientific">Candidatus Yanofskybacteria bacterium RIFCSPHIGHO2_01_FULL_44_17</name>
    <dbReference type="NCBI Taxonomy" id="1802668"/>
    <lineage>
        <taxon>Bacteria</taxon>
        <taxon>Candidatus Yanofskyibacteriota</taxon>
    </lineage>
</organism>
<evidence type="ECO:0000313" key="8">
    <source>
        <dbReference type="Proteomes" id="UP000177507"/>
    </source>
</evidence>
<keyword evidence="3 6" id="KW-0812">Transmembrane</keyword>
<dbReference type="InterPro" id="IPR022791">
    <property type="entry name" value="L-PG_synthase/AglD"/>
</dbReference>
<comment type="caution">
    <text evidence="7">The sequence shown here is derived from an EMBL/GenBank/DDBJ whole genome shotgun (WGS) entry which is preliminary data.</text>
</comment>
<dbReference type="STRING" id="1802668.A2831_03600"/>
<name>A0A1F8EXX9_9BACT</name>
<evidence type="ECO:0000313" key="7">
    <source>
        <dbReference type="EMBL" id="OGN05727.1"/>
    </source>
</evidence>
<evidence type="ECO:0008006" key="9">
    <source>
        <dbReference type="Google" id="ProtNLM"/>
    </source>
</evidence>
<gene>
    <name evidence="7" type="ORF">A2831_03600</name>
</gene>
<keyword evidence="4 6" id="KW-1133">Transmembrane helix</keyword>
<feature type="transmembrane region" description="Helical" evidence="6">
    <location>
        <begin position="18"/>
        <end position="36"/>
    </location>
</feature>
<reference evidence="7 8" key="1">
    <citation type="journal article" date="2016" name="Nat. Commun.">
        <title>Thousands of microbial genomes shed light on interconnected biogeochemical processes in an aquifer system.</title>
        <authorList>
            <person name="Anantharaman K."/>
            <person name="Brown C.T."/>
            <person name="Hug L.A."/>
            <person name="Sharon I."/>
            <person name="Castelle C.J."/>
            <person name="Probst A.J."/>
            <person name="Thomas B.C."/>
            <person name="Singh A."/>
            <person name="Wilkins M.J."/>
            <person name="Karaoz U."/>
            <person name="Brodie E.L."/>
            <person name="Williams K.H."/>
            <person name="Hubbard S.S."/>
            <person name="Banfield J.F."/>
        </authorList>
    </citation>
    <scope>NUCLEOTIDE SEQUENCE [LARGE SCALE GENOMIC DNA]</scope>
</reference>
<protein>
    <recommendedName>
        <fullName evidence="9">TIGR00374 family protein</fullName>
    </recommendedName>
</protein>
<dbReference type="Proteomes" id="UP000177507">
    <property type="component" value="Unassembled WGS sequence"/>
</dbReference>
<dbReference type="PANTHER" id="PTHR39087:SF2">
    <property type="entry name" value="UPF0104 MEMBRANE PROTEIN MJ1595"/>
    <property type="match status" value="1"/>
</dbReference>
<evidence type="ECO:0000256" key="3">
    <source>
        <dbReference type="ARBA" id="ARBA00022692"/>
    </source>
</evidence>
<evidence type="ECO:0000256" key="2">
    <source>
        <dbReference type="ARBA" id="ARBA00022475"/>
    </source>
</evidence>
<keyword evidence="2" id="KW-1003">Cell membrane</keyword>
<accession>A0A1F8EXX9</accession>
<dbReference type="EMBL" id="MGJI01000004">
    <property type="protein sequence ID" value="OGN05727.1"/>
    <property type="molecule type" value="Genomic_DNA"/>
</dbReference>
<feature type="transmembrane region" description="Helical" evidence="6">
    <location>
        <begin position="306"/>
        <end position="324"/>
    </location>
</feature>
<feature type="transmembrane region" description="Helical" evidence="6">
    <location>
        <begin position="166"/>
        <end position="185"/>
    </location>
</feature>
<dbReference type="AlphaFoldDB" id="A0A1F8EXX9"/>
<sequence length="376" mass="43527">MSEQFQPLAKPRLSLSRFAFYFITLVALILIYLKFSEIQLIKEIFLRSNYLWLFSIIIVQVSSYYFLALNYRDVLRIKDMDIPIKELFPVTFVIQFLNQALPSAGFSGQAFFVQYLKKFGLPIAEGIGRAILELATLYMGFGTFFIISAVMIFNGNKLGDRPEVMFLIYGFSFLAVICIAVFFMLQKRGRGRIARWVINKLHAYFEKRNKKKIKNGEVSGNENLSNHTEHVAMIYQQFKDSLRIGVLDKHKKAFWLAYLWQNMIMLANIFTLYFLSFAVGYEISFVVAFITFTLTKFVAMVSFVPGALGVFEGGMTLILISFGVPTEPAFAMTLLLRAFTFWFPMPVGWILYRFYLHREELEHPYDDLPAVSNNQQ</sequence>
<feature type="transmembrane region" description="Helical" evidence="6">
    <location>
        <begin position="330"/>
        <end position="352"/>
    </location>
</feature>
<keyword evidence="5 6" id="KW-0472">Membrane</keyword>
<dbReference type="NCBIfam" id="TIGR00374">
    <property type="entry name" value="flippase-like domain"/>
    <property type="match status" value="1"/>
</dbReference>
<proteinExistence type="predicted"/>
<comment type="subcellular location">
    <subcellularLocation>
        <location evidence="1">Cell membrane</location>
        <topology evidence="1">Multi-pass membrane protein</topology>
    </subcellularLocation>
</comment>
<feature type="transmembrane region" description="Helical" evidence="6">
    <location>
        <begin position="134"/>
        <end position="154"/>
    </location>
</feature>
<feature type="transmembrane region" description="Helical" evidence="6">
    <location>
        <begin position="281"/>
        <end position="299"/>
    </location>
</feature>